<sequence length="265" mass="28032">MLLSFFLLALGGVLAGLLSGMLGIGGGIVVVPLLIYLLPLMGIEAALVVPMAVGTSLATIVVTTLSGAYAHHRHRMILWPWVGLIAPCMVAGGIVGAMLGVKIEPQLLQRIFATVLLLLAARMIWKMQPRAEDKRIRRTPVRLWSVGIGVISSLVGIGGGALVVPLLHFYQITMRHAVAVAAVCSVLLAFVGTITYALLGQQLSAGVVKGAVGFIYVPAWLGIAVMSVSMAPVGARLARILPVRWLQRAFALLLIVVSVHLFVTV</sequence>
<dbReference type="Proteomes" id="UP000287823">
    <property type="component" value="Unassembled WGS sequence"/>
</dbReference>
<evidence type="ECO:0000256" key="3">
    <source>
        <dbReference type="ARBA" id="ARBA00022692"/>
    </source>
</evidence>
<dbReference type="AlphaFoldDB" id="A0A432WC80"/>
<comment type="subcellular location">
    <subcellularLocation>
        <location evidence="6">Cell membrane</location>
        <topology evidence="6">Multi-pass membrane protein</topology>
    </subcellularLocation>
    <subcellularLocation>
        <location evidence="1">Membrane</location>
        <topology evidence="1">Multi-pass membrane protein</topology>
    </subcellularLocation>
</comment>
<evidence type="ECO:0000313" key="8">
    <source>
        <dbReference type="Proteomes" id="UP000287823"/>
    </source>
</evidence>
<proteinExistence type="inferred from homology"/>
<protein>
    <recommendedName>
        <fullName evidence="6">Probable membrane transporter protein</fullName>
    </recommendedName>
</protein>
<evidence type="ECO:0000256" key="6">
    <source>
        <dbReference type="RuleBase" id="RU363041"/>
    </source>
</evidence>
<dbReference type="InterPro" id="IPR002781">
    <property type="entry name" value="TM_pro_TauE-like"/>
</dbReference>
<accession>A0A432WC80</accession>
<gene>
    <name evidence="7" type="ORF">CWE14_14465</name>
</gene>
<organism evidence="7 8">
    <name type="scientific">Aliidiomarina soli</name>
    <dbReference type="NCBI Taxonomy" id="1928574"/>
    <lineage>
        <taxon>Bacteria</taxon>
        <taxon>Pseudomonadati</taxon>
        <taxon>Pseudomonadota</taxon>
        <taxon>Gammaproteobacteria</taxon>
        <taxon>Alteromonadales</taxon>
        <taxon>Idiomarinaceae</taxon>
        <taxon>Aliidiomarina</taxon>
    </lineage>
</organism>
<dbReference type="GO" id="GO:0005886">
    <property type="term" value="C:plasma membrane"/>
    <property type="evidence" value="ECO:0007669"/>
    <property type="project" value="UniProtKB-SubCell"/>
</dbReference>
<dbReference type="PANTHER" id="PTHR43483">
    <property type="entry name" value="MEMBRANE TRANSPORTER PROTEIN HI_0806-RELATED"/>
    <property type="match status" value="1"/>
</dbReference>
<feature type="transmembrane region" description="Helical" evidence="6">
    <location>
        <begin position="33"/>
        <end position="65"/>
    </location>
</feature>
<keyword evidence="8" id="KW-1185">Reference proteome</keyword>
<reference evidence="7 8" key="1">
    <citation type="journal article" date="2011" name="Front. Microbiol.">
        <title>Genomic signatures of strain selection and enhancement in Bacillus atrophaeus var. globigii, a historical biowarfare simulant.</title>
        <authorList>
            <person name="Gibbons H.S."/>
            <person name="Broomall S.M."/>
            <person name="McNew L.A."/>
            <person name="Daligault H."/>
            <person name="Chapman C."/>
            <person name="Bruce D."/>
            <person name="Karavis M."/>
            <person name="Krepps M."/>
            <person name="McGregor P.A."/>
            <person name="Hong C."/>
            <person name="Park K.H."/>
            <person name="Akmal A."/>
            <person name="Feldman A."/>
            <person name="Lin J.S."/>
            <person name="Chang W.E."/>
            <person name="Higgs B.W."/>
            <person name="Demirev P."/>
            <person name="Lindquist J."/>
            <person name="Liem A."/>
            <person name="Fochler E."/>
            <person name="Read T.D."/>
            <person name="Tapia R."/>
            <person name="Johnson S."/>
            <person name="Bishop-Lilly K.A."/>
            <person name="Detter C."/>
            <person name="Han C."/>
            <person name="Sozhamannan S."/>
            <person name="Rosenzweig C.N."/>
            <person name="Skowronski E.W."/>
        </authorList>
    </citation>
    <scope>NUCLEOTIDE SEQUENCE [LARGE SCALE GENOMIC DNA]</scope>
    <source>
        <strain evidence="7 8">Y4G10-17</strain>
    </source>
</reference>
<keyword evidence="4 6" id="KW-1133">Transmembrane helix</keyword>
<dbReference type="PANTHER" id="PTHR43483:SF3">
    <property type="entry name" value="MEMBRANE TRANSPORTER PROTEIN HI_0806-RELATED"/>
    <property type="match status" value="1"/>
</dbReference>
<comment type="similarity">
    <text evidence="2 6">Belongs to the 4-toluene sulfonate uptake permease (TSUP) (TC 2.A.102) family.</text>
</comment>
<name>A0A432WC80_9GAMM</name>
<dbReference type="RefSeq" id="WP_126800021.1">
    <property type="nucleotide sequence ID" value="NZ_PIPO01000007.1"/>
</dbReference>
<evidence type="ECO:0000256" key="2">
    <source>
        <dbReference type="ARBA" id="ARBA00009142"/>
    </source>
</evidence>
<evidence type="ECO:0000256" key="5">
    <source>
        <dbReference type="ARBA" id="ARBA00023136"/>
    </source>
</evidence>
<evidence type="ECO:0000256" key="4">
    <source>
        <dbReference type="ARBA" id="ARBA00022989"/>
    </source>
</evidence>
<feature type="transmembrane region" description="Helical" evidence="6">
    <location>
        <begin position="176"/>
        <end position="199"/>
    </location>
</feature>
<keyword evidence="6" id="KW-1003">Cell membrane</keyword>
<dbReference type="EMBL" id="PIPO01000007">
    <property type="protein sequence ID" value="RUO29656.1"/>
    <property type="molecule type" value="Genomic_DNA"/>
</dbReference>
<feature type="transmembrane region" description="Helical" evidence="6">
    <location>
        <begin position="211"/>
        <end position="233"/>
    </location>
</feature>
<keyword evidence="5 6" id="KW-0472">Membrane</keyword>
<evidence type="ECO:0000256" key="1">
    <source>
        <dbReference type="ARBA" id="ARBA00004141"/>
    </source>
</evidence>
<keyword evidence="3 6" id="KW-0812">Transmembrane</keyword>
<dbReference type="Pfam" id="PF01925">
    <property type="entry name" value="TauE"/>
    <property type="match status" value="1"/>
</dbReference>
<feature type="transmembrane region" description="Helical" evidence="6">
    <location>
        <begin position="245"/>
        <end position="263"/>
    </location>
</feature>
<comment type="caution">
    <text evidence="7">The sequence shown here is derived from an EMBL/GenBank/DDBJ whole genome shotgun (WGS) entry which is preliminary data.</text>
</comment>
<evidence type="ECO:0000313" key="7">
    <source>
        <dbReference type="EMBL" id="RUO29656.1"/>
    </source>
</evidence>
<feature type="transmembrane region" description="Helical" evidence="6">
    <location>
        <begin position="146"/>
        <end position="170"/>
    </location>
</feature>
<feature type="transmembrane region" description="Helical" evidence="6">
    <location>
        <begin position="77"/>
        <end position="101"/>
    </location>
</feature>
<feature type="transmembrane region" description="Helical" evidence="6">
    <location>
        <begin position="107"/>
        <end position="125"/>
    </location>
</feature>